<accession>A0A4V5UYU9</accession>
<sequence>MEKEKCLVAVTRDATLVPIWPTGTTPVRAADGRRGVSVPGKGEILDGDAFRQGGSWIAGTEIAKGCGDHDEFFAVDGFEP</sequence>
<comment type="caution">
    <text evidence="1">The sequence shown here is derived from an EMBL/GenBank/DDBJ whole genome shotgun (WGS) entry which is preliminary data.</text>
</comment>
<evidence type="ECO:0000313" key="1">
    <source>
        <dbReference type="EMBL" id="TKK84983.1"/>
    </source>
</evidence>
<dbReference type="RefSeq" id="WP_137250018.1">
    <property type="nucleotide sequence ID" value="NZ_SZQA01000031.1"/>
</dbReference>
<dbReference type="EMBL" id="SZQA01000031">
    <property type="protein sequence ID" value="TKK84983.1"/>
    <property type="molecule type" value="Genomic_DNA"/>
</dbReference>
<dbReference type="Proteomes" id="UP000308705">
    <property type="component" value="Unassembled WGS sequence"/>
</dbReference>
<keyword evidence="2" id="KW-1185">Reference proteome</keyword>
<evidence type="ECO:0000313" key="2">
    <source>
        <dbReference type="Proteomes" id="UP000308705"/>
    </source>
</evidence>
<dbReference type="AlphaFoldDB" id="A0A4V5UYU9"/>
<reference evidence="1 2" key="1">
    <citation type="submission" date="2019-04" db="EMBL/GenBank/DDBJ databases">
        <title>Herbidospora sp. NEAU-GS14.nov., a novel actinomycete isolated from soil.</title>
        <authorList>
            <person name="Han L."/>
        </authorList>
    </citation>
    <scope>NUCLEOTIDE SEQUENCE [LARGE SCALE GENOMIC DNA]</scope>
    <source>
        <strain evidence="1 2">NEAU-GS14</strain>
    </source>
</reference>
<organism evidence="1 2">
    <name type="scientific">Herbidospora galbida</name>
    <dbReference type="NCBI Taxonomy" id="2575442"/>
    <lineage>
        <taxon>Bacteria</taxon>
        <taxon>Bacillati</taxon>
        <taxon>Actinomycetota</taxon>
        <taxon>Actinomycetes</taxon>
        <taxon>Streptosporangiales</taxon>
        <taxon>Streptosporangiaceae</taxon>
        <taxon>Herbidospora</taxon>
    </lineage>
</organism>
<name>A0A4V5UYU9_9ACTN</name>
<proteinExistence type="predicted"/>
<gene>
    <name evidence="1" type="ORF">FDA94_27765</name>
</gene>
<dbReference type="OrthoDB" id="3476647at2"/>
<protein>
    <submittedName>
        <fullName evidence="1">Uncharacterized protein</fullName>
    </submittedName>
</protein>